<dbReference type="RefSeq" id="WP_377417195.1">
    <property type="nucleotide sequence ID" value="NZ_JBHSPR010000001.1"/>
</dbReference>
<keyword evidence="3" id="KW-1185">Reference proteome</keyword>
<reference evidence="3" key="1">
    <citation type="journal article" date="2019" name="Int. J. Syst. Evol. Microbiol.">
        <title>The Global Catalogue of Microorganisms (GCM) 10K type strain sequencing project: providing services to taxonomists for standard genome sequencing and annotation.</title>
        <authorList>
            <consortium name="The Broad Institute Genomics Platform"/>
            <consortium name="The Broad Institute Genome Sequencing Center for Infectious Disease"/>
            <person name="Wu L."/>
            <person name="Ma J."/>
        </authorList>
    </citation>
    <scope>NUCLEOTIDE SEQUENCE [LARGE SCALE GENOMIC DNA]</scope>
    <source>
        <strain evidence="3">ZS-35-S2</strain>
    </source>
</reference>
<organism evidence="2 3">
    <name type="scientific">Plantactinospora solaniradicis</name>
    <dbReference type="NCBI Taxonomy" id="1723736"/>
    <lineage>
        <taxon>Bacteria</taxon>
        <taxon>Bacillati</taxon>
        <taxon>Actinomycetota</taxon>
        <taxon>Actinomycetes</taxon>
        <taxon>Micromonosporales</taxon>
        <taxon>Micromonosporaceae</taxon>
        <taxon>Plantactinospora</taxon>
    </lineage>
</organism>
<evidence type="ECO:0000313" key="2">
    <source>
        <dbReference type="EMBL" id="MFC6015286.1"/>
    </source>
</evidence>
<protein>
    <submittedName>
        <fullName evidence="2">Uncharacterized protein</fullName>
    </submittedName>
</protein>
<evidence type="ECO:0000256" key="1">
    <source>
        <dbReference type="SAM" id="MobiDB-lite"/>
    </source>
</evidence>
<dbReference type="Proteomes" id="UP001596203">
    <property type="component" value="Unassembled WGS sequence"/>
</dbReference>
<sequence length="112" mass="12503">MTRETTVRAPADDIEESTDEPRQRYVVHLTVTSTDLPAAQPLARTLARSLHFLPELLPGETAVSVEDEQAVRHRVFCDRLLDGGRRCPLKAGHIGACHRINPDEDHVSPDEE</sequence>
<accession>A0ABW1K211</accession>
<dbReference type="EMBL" id="JBHSPR010000001">
    <property type="protein sequence ID" value="MFC6015286.1"/>
    <property type="molecule type" value="Genomic_DNA"/>
</dbReference>
<gene>
    <name evidence="2" type="ORF">ACFP2T_03630</name>
</gene>
<proteinExistence type="predicted"/>
<name>A0ABW1K211_9ACTN</name>
<feature type="region of interest" description="Disordered" evidence="1">
    <location>
        <begin position="1"/>
        <end position="21"/>
    </location>
</feature>
<evidence type="ECO:0000313" key="3">
    <source>
        <dbReference type="Proteomes" id="UP001596203"/>
    </source>
</evidence>
<comment type="caution">
    <text evidence="2">The sequence shown here is derived from an EMBL/GenBank/DDBJ whole genome shotgun (WGS) entry which is preliminary data.</text>
</comment>